<dbReference type="Proteomes" id="UP001157125">
    <property type="component" value="Unassembled WGS sequence"/>
</dbReference>
<sequence>MRVAGDDHVGFYRSRHAALEHGIVEAFSWGGLTSGRRSTALWLFLAPFALVNVAGWMLPREQQDDSGYERAARGRAERWRNGGVRVVTLMMTGLLALAGLQSALALLGLLDATRASGPPLLATAVLVGDSFPWLCTSSRARVRTSASPVRLATGTIHGATPST</sequence>
<feature type="transmembrane region" description="Helical" evidence="1">
    <location>
        <begin position="83"/>
        <end position="110"/>
    </location>
</feature>
<evidence type="ECO:0000313" key="3">
    <source>
        <dbReference type="Proteomes" id="UP001157125"/>
    </source>
</evidence>
<accession>A0ABQ6IJS2</accession>
<reference evidence="3" key="1">
    <citation type="journal article" date="2019" name="Int. J. Syst. Evol. Microbiol.">
        <title>The Global Catalogue of Microorganisms (GCM) 10K type strain sequencing project: providing services to taxonomists for standard genome sequencing and annotation.</title>
        <authorList>
            <consortium name="The Broad Institute Genomics Platform"/>
            <consortium name="The Broad Institute Genome Sequencing Center for Infectious Disease"/>
            <person name="Wu L."/>
            <person name="Ma J."/>
        </authorList>
    </citation>
    <scope>NUCLEOTIDE SEQUENCE [LARGE SCALE GENOMIC DNA]</scope>
    <source>
        <strain evidence="3">NBRC 112299</strain>
    </source>
</reference>
<gene>
    <name evidence="2" type="ORF">GCM10025876_31710</name>
</gene>
<evidence type="ECO:0000256" key="1">
    <source>
        <dbReference type="SAM" id="Phobius"/>
    </source>
</evidence>
<organism evidence="2 3">
    <name type="scientific">Demequina litorisediminis</name>
    <dbReference type="NCBI Taxonomy" id="1849022"/>
    <lineage>
        <taxon>Bacteria</taxon>
        <taxon>Bacillati</taxon>
        <taxon>Actinomycetota</taxon>
        <taxon>Actinomycetes</taxon>
        <taxon>Micrococcales</taxon>
        <taxon>Demequinaceae</taxon>
        <taxon>Demequina</taxon>
    </lineage>
</organism>
<keyword evidence="1" id="KW-0472">Membrane</keyword>
<dbReference type="EMBL" id="BSUN01000001">
    <property type="protein sequence ID" value="GMA36967.1"/>
    <property type="molecule type" value="Genomic_DNA"/>
</dbReference>
<keyword evidence="1" id="KW-1133">Transmembrane helix</keyword>
<keyword evidence="1" id="KW-0812">Transmembrane</keyword>
<dbReference type="RefSeq" id="WP_284328886.1">
    <property type="nucleotide sequence ID" value="NZ_BSUN01000001.1"/>
</dbReference>
<proteinExistence type="predicted"/>
<keyword evidence="3" id="KW-1185">Reference proteome</keyword>
<feature type="transmembrane region" description="Helical" evidence="1">
    <location>
        <begin position="39"/>
        <end position="58"/>
    </location>
</feature>
<evidence type="ECO:0000313" key="2">
    <source>
        <dbReference type="EMBL" id="GMA36967.1"/>
    </source>
</evidence>
<protein>
    <submittedName>
        <fullName evidence="2">Uncharacterized protein</fullName>
    </submittedName>
</protein>
<name>A0ABQ6IJS2_9MICO</name>
<comment type="caution">
    <text evidence="2">The sequence shown here is derived from an EMBL/GenBank/DDBJ whole genome shotgun (WGS) entry which is preliminary data.</text>
</comment>